<dbReference type="GO" id="GO:1904680">
    <property type="term" value="F:peptide transmembrane transporter activity"/>
    <property type="evidence" value="ECO:0007669"/>
    <property type="project" value="TreeGrafter"/>
</dbReference>
<sequence length="551" mass="60832">MSSISRRKFLGAGLGASAALGLAGCGRGYASGVVTPREDTVNILSKDTQLVRNFNVFSPSNHAGPSNGLIFEQIVRLDTFDGASIKPWLASSWEFADGGRELIFTVRDGLTFSDGRPVTADDFAYSMQLPLKYPELNSSGAGYSGVTKINDRQVKLIFEEPSYQNLVNCTEIVVVPRHQWEKHDPRTWTAPDPIGTGPSLLAGFSSQQFLFKSRKNYWAGPLPMPYVRFPTASEDSAKLLMVDGQLDLSTIAWPGGTKHYVDRDPSSYSYAPRPSGGSEGIVFNLTKAPWNDVHVRRALSMTIDRKVVSDVLADGQQPMTITNLDDDIYRDWLLPEYAGKVQPLDVDGARRELAAGGWKIKNGRLSKDGKSYPVNFRFITDYPAWHIETAVVADQWQRYLGLDVNLIAQPGATYNGKVNSGDFDVAYWFCGNANGVYQAYYSLIDPSLAVPIGKVAVGNPGRWKDPETKRLMAIMRGTDDEAVLHKVGRRMQRIVVEQVPFIPVLSGGIWNAINKTYWGNWPISDNAPLKVADSTADLVLMLQKLRKVGQA</sequence>
<evidence type="ECO:0000259" key="1">
    <source>
        <dbReference type="Pfam" id="PF00496"/>
    </source>
</evidence>
<evidence type="ECO:0000313" key="3">
    <source>
        <dbReference type="Proteomes" id="UP000199103"/>
    </source>
</evidence>
<dbReference type="STRING" id="630515.SAMN04489812_3434"/>
<dbReference type="InterPro" id="IPR006311">
    <property type="entry name" value="TAT_signal"/>
</dbReference>
<dbReference type="PIRSF" id="PIRSF002741">
    <property type="entry name" value="MppA"/>
    <property type="match status" value="1"/>
</dbReference>
<dbReference type="PROSITE" id="PS51318">
    <property type="entry name" value="TAT"/>
    <property type="match status" value="1"/>
</dbReference>
<dbReference type="Gene3D" id="3.90.76.10">
    <property type="entry name" value="Dipeptide-binding Protein, Domain 1"/>
    <property type="match status" value="1"/>
</dbReference>
<dbReference type="GO" id="GO:0015833">
    <property type="term" value="P:peptide transport"/>
    <property type="evidence" value="ECO:0007669"/>
    <property type="project" value="TreeGrafter"/>
</dbReference>
<dbReference type="PROSITE" id="PS51257">
    <property type="entry name" value="PROKAR_LIPOPROTEIN"/>
    <property type="match status" value="1"/>
</dbReference>
<dbReference type="GO" id="GO:0042597">
    <property type="term" value="C:periplasmic space"/>
    <property type="evidence" value="ECO:0007669"/>
    <property type="project" value="UniProtKB-ARBA"/>
</dbReference>
<dbReference type="Proteomes" id="UP000199103">
    <property type="component" value="Chromosome I"/>
</dbReference>
<dbReference type="SUPFAM" id="SSF53850">
    <property type="entry name" value="Periplasmic binding protein-like II"/>
    <property type="match status" value="1"/>
</dbReference>
<dbReference type="InterPro" id="IPR030678">
    <property type="entry name" value="Peptide/Ni-bd"/>
</dbReference>
<reference evidence="2 3" key="1">
    <citation type="submission" date="2016-10" db="EMBL/GenBank/DDBJ databases">
        <authorList>
            <person name="de Groot N.N."/>
        </authorList>
    </citation>
    <scope>NUCLEOTIDE SEQUENCE [LARGE SCALE GENOMIC DNA]</scope>
    <source>
        <strain evidence="2 3">DSM 21800</strain>
    </source>
</reference>
<protein>
    <submittedName>
        <fullName evidence="2">Peptide/nickel transport system substrate-binding protein</fullName>
    </submittedName>
</protein>
<name>A0A1H1W1C3_9ACTN</name>
<keyword evidence="3" id="KW-1185">Reference proteome</keyword>
<evidence type="ECO:0000313" key="2">
    <source>
        <dbReference type="EMBL" id="SDS90501.1"/>
    </source>
</evidence>
<accession>A0A1H1W1C3</accession>
<organism evidence="2 3">
    <name type="scientific">Microlunatus soli</name>
    <dbReference type="NCBI Taxonomy" id="630515"/>
    <lineage>
        <taxon>Bacteria</taxon>
        <taxon>Bacillati</taxon>
        <taxon>Actinomycetota</taxon>
        <taxon>Actinomycetes</taxon>
        <taxon>Propionibacteriales</taxon>
        <taxon>Propionibacteriaceae</taxon>
        <taxon>Microlunatus</taxon>
    </lineage>
</organism>
<dbReference type="OrthoDB" id="9764591at2"/>
<dbReference type="Gene3D" id="3.10.105.10">
    <property type="entry name" value="Dipeptide-binding Protein, Domain 3"/>
    <property type="match status" value="1"/>
</dbReference>
<dbReference type="Gene3D" id="3.40.190.10">
    <property type="entry name" value="Periplasmic binding protein-like II"/>
    <property type="match status" value="1"/>
</dbReference>
<dbReference type="GO" id="GO:0043190">
    <property type="term" value="C:ATP-binding cassette (ABC) transporter complex"/>
    <property type="evidence" value="ECO:0007669"/>
    <property type="project" value="InterPro"/>
</dbReference>
<dbReference type="Pfam" id="PF00496">
    <property type="entry name" value="SBP_bac_5"/>
    <property type="match status" value="1"/>
</dbReference>
<dbReference type="PANTHER" id="PTHR30290">
    <property type="entry name" value="PERIPLASMIC BINDING COMPONENT OF ABC TRANSPORTER"/>
    <property type="match status" value="1"/>
</dbReference>
<dbReference type="AlphaFoldDB" id="A0A1H1W1C3"/>
<gene>
    <name evidence="2" type="ORF">SAMN04489812_3434</name>
</gene>
<dbReference type="InterPro" id="IPR000914">
    <property type="entry name" value="SBP_5_dom"/>
</dbReference>
<dbReference type="CDD" id="cd08509">
    <property type="entry name" value="PBP2_TmCBP_oligosaccharides_like"/>
    <property type="match status" value="1"/>
</dbReference>
<dbReference type="EMBL" id="LT629772">
    <property type="protein sequence ID" value="SDS90501.1"/>
    <property type="molecule type" value="Genomic_DNA"/>
</dbReference>
<dbReference type="RefSeq" id="WP_157683527.1">
    <property type="nucleotide sequence ID" value="NZ_LT629772.1"/>
</dbReference>
<dbReference type="InterPro" id="IPR039424">
    <property type="entry name" value="SBP_5"/>
</dbReference>
<feature type="domain" description="Solute-binding protein family 5" evidence="1">
    <location>
        <begin position="85"/>
        <end position="428"/>
    </location>
</feature>
<proteinExistence type="predicted"/>